<dbReference type="AlphaFoldDB" id="A0A5X6EQI6"/>
<evidence type="ECO:0000256" key="1">
    <source>
        <dbReference type="SAM" id="SignalP"/>
    </source>
</evidence>
<feature type="signal peptide" evidence="1">
    <location>
        <begin position="1"/>
        <end position="27"/>
    </location>
</feature>
<keyword evidence="1" id="KW-0732">Signal</keyword>
<comment type="caution">
    <text evidence="2">The sequence shown here is derived from an EMBL/GenBank/DDBJ whole genome shotgun (WGS) entry which is preliminary data.</text>
</comment>
<protein>
    <submittedName>
        <fullName evidence="2">Uncharacterized protein</fullName>
    </submittedName>
</protein>
<evidence type="ECO:0000313" key="2">
    <source>
        <dbReference type="EMBL" id="ECA3794947.1"/>
    </source>
</evidence>
<dbReference type="EMBL" id="AAHUDZ010000052">
    <property type="protein sequence ID" value="ECA3794947.1"/>
    <property type="molecule type" value="Genomic_DNA"/>
</dbReference>
<organism evidence="2">
    <name type="scientific">Salmonella enterica subsp. enterica serovar Aqua</name>
    <dbReference type="NCBI Taxonomy" id="1302615"/>
    <lineage>
        <taxon>Bacteria</taxon>
        <taxon>Pseudomonadati</taxon>
        <taxon>Pseudomonadota</taxon>
        <taxon>Gammaproteobacteria</taxon>
        <taxon>Enterobacterales</taxon>
        <taxon>Enterobacteriaceae</taxon>
        <taxon>Salmonella</taxon>
    </lineage>
</organism>
<proteinExistence type="predicted"/>
<sequence>MKNSIRAFSLSLLPLAVFMATTGTASAAGYSDARNSAMGGTGVASSQYGAAALNGGGGVCGERGGKESRRLTLIKRIPG</sequence>
<accession>A0A5X6EQI6</accession>
<name>A0A5X6EQI6_SALET</name>
<feature type="chain" id="PRO_5025062732" evidence="1">
    <location>
        <begin position="28"/>
        <end position="79"/>
    </location>
</feature>
<gene>
    <name evidence="2" type="ORF">EKG95_24660</name>
</gene>
<reference evidence="2" key="1">
    <citation type="submission" date="2018-12" db="EMBL/GenBank/DDBJ databases">
        <authorList>
            <person name="Ashton P.M."/>
            <person name="Dallman T."/>
            <person name="Nair S."/>
            <person name="De Pinna E."/>
            <person name="Peters T."/>
            <person name="Grant K."/>
        </authorList>
    </citation>
    <scope>NUCLEOTIDE SEQUENCE</scope>
    <source>
        <strain evidence="2">650060</strain>
    </source>
</reference>